<dbReference type="GO" id="GO:0005886">
    <property type="term" value="C:plasma membrane"/>
    <property type="evidence" value="ECO:0007669"/>
    <property type="project" value="InterPro"/>
</dbReference>
<feature type="transmembrane region" description="Helical" evidence="8">
    <location>
        <begin position="870"/>
        <end position="890"/>
    </location>
</feature>
<feature type="domain" description="TMC" evidence="9">
    <location>
        <begin position="667"/>
        <end position="772"/>
    </location>
</feature>
<evidence type="ECO:0000256" key="2">
    <source>
        <dbReference type="ARBA" id="ARBA00006510"/>
    </source>
</evidence>
<feature type="transmembrane region" description="Helical" evidence="8">
    <location>
        <begin position="775"/>
        <end position="799"/>
    </location>
</feature>
<dbReference type="AlphaFoldDB" id="A0A9W7L6H0"/>
<organism evidence="10 11">
    <name type="scientific">Triparma columacea</name>
    <dbReference type="NCBI Taxonomy" id="722753"/>
    <lineage>
        <taxon>Eukaryota</taxon>
        <taxon>Sar</taxon>
        <taxon>Stramenopiles</taxon>
        <taxon>Ochrophyta</taxon>
        <taxon>Bolidophyceae</taxon>
        <taxon>Parmales</taxon>
        <taxon>Triparmaceae</taxon>
        <taxon>Triparma</taxon>
    </lineage>
</organism>
<evidence type="ECO:0000256" key="7">
    <source>
        <dbReference type="SAM" id="MobiDB-lite"/>
    </source>
</evidence>
<keyword evidence="11" id="KW-1185">Reference proteome</keyword>
<comment type="similarity">
    <text evidence="2">Belongs to the TMC family.</text>
</comment>
<reference evidence="11" key="1">
    <citation type="journal article" date="2023" name="Commun. Biol.">
        <title>Genome analysis of Parmales, the sister group of diatoms, reveals the evolutionary specialization of diatoms from phago-mixotrophs to photoautotrophs.</title>
        <authorList>
            <person name="Ban H."/>
            <person name="Sato S."/>
            <person name="Yoshikawa S."/>
            <person name="Yamada K."/>
            <person name="Nakamura Y."/>
            <person name="Ichinomiya M."/>
            <person name="Sato N."/>
            <person name="Blanc-Mathieu R."/>
            <person name="Endo H."/>
            <person name="Kuwata A."/>
            <person name="Ogata H."/>
        </authorList>
    </citation>
    <scope>NUCLEOTIDE SEQUENCE [LARGE SCALE GENOMIC DNA]</scope>
</reference>
<proteinExistence type="inferred from homology"/>
<dbReference type="Pfam" id="PF07810">
    <property type="entry name" value="TMC"/>
    <property type="match status" value="1"/>
</dbReference>
<dbReference type="EMBL" id="BRYA01000034">
    <property type="protein sequence ID" value="GMI33592.1"/>
    <property type="molecule type" value="Genomic_DNA"/>
</dbReference>
<dbReference type="OrthoDB" id="1936208at2759"/>
<comment type="caution">
    <text evidence="10">The sequence shown here is derived from an EMBL/GenBank/DDBJ whole genome shotgun (WGS) entry which is preliminary data.</text>
</comment>
<feature type="transmembrane region" description="Helical" evidence="8">
    <location>
        <begin position="421"/>
        <end position="439"/>
    </location>
</feature>
<evidence type="ECO:0000313" key="10">
    <source>
        <dbReference type="EMBL" id="GMI33592.1"/>
    </source>
</evidence>
<keyword evidence="4 8" id="KW-1133">Transmembrane helix</keyword>
<keyword evidence="5 8" id="KW-0472">Membrane</keyword>
<feature type="region of interest" description="Disordered" evidence="7">
    <location>
        <begin position="1"/>
        <end position="66"/>
    </location>
</feature>
<feature type="compositionally biased region" description="Low complexity" evidence="7">
    <location>
        <begin position="41"/>
        <end position="52"/>
    </location>
</feature>
<feature type="compositionally biased region" description="Low complexity" evidence="7">
    <location>
        <begin position="1"/>
        <end position="32"/>
    </location>
</feature>
<feature type="transmembrane region" description="Helical" evidence="8">
    <location>
        <begin position="365"/>
        <end position="389"/>
    </location>
</feature>
<feature type="coiled-coil region" evidence="6">
    <location>
        <begin position="230"/>
        <end position="271"/>
    </location>
</feature>
<feature type="region of interest" description="Disordered" evidence="7">
    <location>
        <begin position="158"/>
        <end position="197"/>
    </location>
</feature>
<evidence type="ECO:0000256" key="8">
    <source>
        <dbReference type="SAM" id="Phobius"/>
    </source>
</evidence>
<evidence type="ECO:0000256" key="5">
    <source>
        <dbReference type="ARBA" id="ARBA00023136"/>
    </source>
</evidence>
<dbReference type="InterPro" id="IPR038900">
    <property type="entry name" value="TMC"/>
</dbReference>
<protein>
    <recommendedName>
        <fullName evidence="9">TMC domain-containing protein</fullName>
    </recommendedName>
</protein>
<dbReference type="Proteomes" id="UP001165065">
    <property type="component" value="Unassembled WGS sequence"/>
</dbReference>
<keyword evidence="3 8" id="KW-0812">Transmembrane</keyword>
<dbReference type="PANTHER" id="PTHR23302:SF24">
    <property type="entry name" value="TMC DOMAIN-CONTAINING PROTEIN"/>
    <property type="match status" value="1"/>
</dbReference>
<accession>A0A9W7L6H0</accession>
<keyword evidence="6" id="KW-0175">Coiled coil</keyword>
<dbReference type="InterPro" id="IPR012496">
    <property type="entry name" value="TMC_dom"/>
</dbReference>
<evidence type="ECO:0000256" key="4">
    <source>
        <dbReference type="ARBA" id="ARBA00022989"/>
    </source>
</evidence>
<comment type="subcellular location">
    <subcellularLocation>
        <location evidence="1">Membrane</location>
        <topology evidence="1">Multi-pass membrane protein</topology>
    </subcellularLocation>
</comment>
<name>A0A9W7L6H0_9STRA</name>
<feature type="transmembrane region" description="Helical" evidence="8">
    <location>
        <begin position="562"/>
        <end position="583"/>
    </location>
</feature>
<evidence type="ECO:0000256" key="3">
    <source>
        <dbReference type="ARBA" id="ARBA00022692"/>
    </source>
</evidence>
<evidence type="ECO:0000256" key="6">
    <source>
        <dbReference type="SAM" id="Coils"/>
    </source>
</evidence>
<feature type="transmembrane region" description="Helical" evidence="8">
    <location>
        <begin position="604"/>
        <end position="624"/>
    </location>
</feature>
<evidence type="ECO:0000256" key="1">
    <source>
        <dbReference type="ARBA" id="ARBA00004141"/>
    </source>
</evidence>
<dbReference type="PANTHER" id="PTHR23302">
    <property type="entry name" value="TRANSMEMBRANE CHANNEL-RELATED"/>
    <property type="match status" value="1"/>
</dbReference>
<feature type="transmembrane region" description="Helical" evidence="8">
    <location>
        <begin position="396"/>
        <end position="415"/>
    </location>
</feature>
<gene>
    <name evidence="10" type="ORF">TrCOL_g720</name>
</gene>
<evidence type="ECO:0000259" key="9">
    <source>
        <dbReference type="Pfam" id="PF07810"/>
    </source>
</evidence>
<feature type="transmembrane region" description="Helical" evidence="8">
    <location>
        <begin position="729"/>
        <end position="754"/>
    </location>
</feature>
<feature type="transmembrane region" description="Helical" evidence="8">
    <location>
        <begin position="523"/>
        <end position="542"/>
    </location>
</feature>
<evidence type="ECO:0000313" key="11">
    <source>
        <dbReference type="Proteomes" id="UP001165065"/>
    </source>
</evidence>
<sequence>MYSRLAAQSANGAGTAASSGSAAATSATKSSGRGFKSIGLSVDPDSDASVSSSDDDDEDVGHHEKHDNFVLESAKFMRNITKVTNEINFFDDGDEDADFGVGDGAAHSSISPVRTAKGGSSSAADEFMASLDNFEVDLDVDFDERGKIVSKARPADALDVPPLSINRPAAEQGQVNDETYSDSDSDVSFGGNDAEAQGFGADGVPLEKYKALEEKLIALMKKTTAQKKDFKSIRKEHRKASNEAKHLKMERDELEQEVEEYQIKYEEALLKVGTGGGGGGGGGGAGGAALEEQRRKQREEARKALFAGGDEDDDVDFHVKLEDINFIKEIIIRITKYINKKMPLAADIRTVQGHFGSSVASFFSFYRWIIVTNVYAAVICIIFLILHMYRLYNTEYANTWSFYVLLPGFMAISSYPPEDQYQYLAITLLLPSILFFDAIRKWVHEDGNSKVINSIESEQENIKFAKQFLCCWDHSLTLATDVEDLQCTIGSNMATMIQVDKEKGKTLERTFNEKVKMNMRRSFGLLIYTVMLVASWATIIFLTAQQNVLGKQLAENFEGASYVASSIVPGCVTAINSLLPILIEKITQFENWDSEKTVIKVLLIKMYLAKILNVLIQFASYLLLADPVFFSSSSNKFFGFETGNENLARATIRTNVEVQFTPETFNCRLDQVAAGLLQLLTVDFVVSKVIASVLPYANMAKAKILKGTFKKEEFTVAKKMVNLLYFQGLVFLVLPYAPLATIIILMFQFLTFKFEKMMLFKFGTKPKKEWKAQDAGAFFIKFYLITIVVTGLLSTYIFVSSTTFAKSEKQLVESVTYCTELETVTDACTVYTLERLQNISKYKCGPFVNETSAWAMVSTDISSFGLISQITYEIGVNVIIVWFLVLFFYLKYSFADNSLGVANSAINEKERAFESSALASETKIRKLTKEVAKYKNMADL</sequence>